<organism evidence="2">
    <name type="scientific">Cyprideis torosa</name>
    <dbReference type="NCBI Taxonomy" id="163714"/>
    <lineage>
        <taxon>Eukaryota</taxon>
        <taxon>Metazoa</taxon>
        <taxon>Ecdysozoa</taxon>
        <taxon>Arthropoda</taxon>
        <taxon>Crustacea</taxon>
        <taxon>Oligostraca</taxon>
        <taxon>Ostracoda</taxon>
        <taxon>Podocopa</taxon>
        <taxon>Podocopida</taxon>
        <taxon>Cytherocopina</taxon>
        <taxon>Cytheroidea</taxon>
        <taxon>Cytherideidae</taxon>
        <taxon>Cyprideis</taxon>
    </lineage>
</organism>
<accession>A0A7R8WZT2</accession>
<name>A0A7R8WZT2_9CRUS</name>
<evidence type="ECO:0000313" key="2">
    <source>
        <dbReference type="EMBL" id="CAD7237990.1"/>
    </source>
</evidence>
<dbReference type="InterPro" id="IPR013087">
    <property type="entry name" value="Znf_C2H2_type"/>
</dbReference>
<gene>
    <name evidence="2" type="ORF">CTOB1V02_LOCUS15805</name>
</gene>
<sequence>KATVCRPCFLEVLAIHEIEKELERRKKAFREKFYRKTLTTATTTNPALVNGAYDVSTGGGGPPKGLVFAPEDAPKEGWNEEPLVLSEEQFSVISIPESPPAEEPETCLTQSHPNGGPCLPRFNAGEDSLKPFLTTTVSNELTKEALRFPDAAASSLLGGAGTTATVSPTNPAESILTLAVPGRQRKKQRNIMLQKFGVSKKSVQPLSNARSAAGENSQGTLGVPKPQCEICGKYFTSRKTLWSHRQRHQPF</sequence>
<protein>
    <submittedName>
        <fullName evidence="2">Uncharacterized protein</fullName>
    </submittedName>
</protein>
<reference evidence="2" key="1">
    <citation type="submission" date="2020-11" db="EMBL/GenBank/DDBJ databases">
        <authorList>
            <person name="Tran Van P."/>
        </authorList>
    </citation>
    <scope>NUCLEOTIDE SEQUENCE</scope>
</reference>
<dbReference type="EMBL" id="OB694455">
    <property type="protein sequence ID" value="CAD7237990.1"/>
    <property type="molecule type" value="Genomic_DNA"/>
</dbReference>
<evidence type="ECO:0000256" key="1">
    <source>
        <dbReference type="SAM" id="MobiDB-lite"/>
    </source>
</evidence>
<feature type="non-terminal residue" evidence="2">
    <location>
        <position position="251"/>
    </location>
</feature>
<dbReference type="AlphaFoldDB" id="A0A7R8WZT2"/>
<dbReference type="PROSITE" id="PS50157">
    <property type="entry name" value="ZINC_FINGER_C2H2_2"/>
    <property type="match status" value="1"/>
</dbReference>
<dbReference type="PROSITE" id="PS00028">
    <property type="entry name" value="ZINC_FINGER_C2H2_1"/>
    <property type="match status" value="1"/>
</dbReference>
<feature type="compositionally biased region" description="Polar residues" evidence="1">
    <location>
        <begin position="203"/>
        <end position="220"/>
    </location>
</feature>
<proteinExistence type="predicted"/>
<feature type="region of interest" description="Disordered" evidence="1">
    <location>
        <begin position="203"/>
        <end position="222"/>
    </location>
</feature>
<dbReference type="OrthoDB" id="282270at2759"/>
<feature type="non-terminal residue" evidence="2">
    <location>
        <position position="1"/>
    </location>
</feature>